<comment type="cofactor">
    <cofactor evidence="2 10">
        <name>Mg(2+)</name>
        <dbReference type="ChEBI" id="CHEBI:18420"/>
    </cofactor>
</comment>
<keyword evidence="9 10" id="KW-0289">Folate biosynthesis</keyword>
<dbReference type="AlphaFoldDB" id="A0A9E6Y4Q5"/>
<dbReference type="GO" id="GO:0046656">
    <property type="term" value="P:folic acid biosynthetic process"/>
    <property type="evidence" value="ECO:0007669"/>
    <property type="project" value="UniProtKB-KW"/>
</dbReference>
<dbReference type="EMBL" id="CP087164">
    <property type="protein sequence ID" value="UGS38916.1"/>
    <property type="molecule type" value="Genomic_DNA"/>
</dbReference>
<accession>A0A9E6Y4Q5</accession>
<keyword evidence="13" id="KW-1185">Reference proteome</keyword>
<evidence type="ECO:0000256" key="4">
    <source>
        <dbReference type="ARBA" id="ARBA00009503"/>
    </source>
</evidence>
<dbReference type="PANTHER" id="PTHR20941">
    <property type="entry name" value="FOLATE SYNTHESIS PROTEINS"/>
    <property type="match status" value="1"/>
</dbReference>
<dbReference type="EC" id="2.5.1.15" evidence="5 10"/>
<dbReference type="InterPro" id="IPR006390">
    <property type="entry name" value="DHP_synth_dom"/>
</dbReference>
<dbReference type="Gene3D" id="3.20.20.20">
    <property type="entry name" value="Dihydropteroate synthase-like"/>
    <property type="match status" value="1"/>
</dbReference>
<feature type="domain" description="Pterin-binding" evidence="11">
    <location>
        <begin position="26"/>
        <end position="279"/>
    </location>
</feature>
<gene>
    <name evidence="12" type="primary">folP_2</name>
    <name evidence="12" type="ORF">DSM104329_05347</name>
</gene>
<evidence type="ECO:0000256" key="3">
    <source>
        <dbReference type="ARBA" id="ARBA00004763"/>
    </source>
</evidence>
<dbReference type="InterPro" id="IPR000489">
    <property type="entry name" value="Pterin-binding_dom"/>
</dbReference>
<protein>
    <recommendedName>
        <fullName evidence="5 10">Dihydropteroate synthase</fullName>
        <shortName evidence="10">DHPS</shortName>
        <ecNumber evidence="5 10">2.5.1.15</ecNumber>
    </recommendedName>
    <alternativeName>
        <fullName evidence="10">Dihydropteroate pyrophosphorylase</fullName>
    </alternativeName>
</protein>
<evidence type="ECO:0000256" key="2">
    <source>
        <dbReference type="ARBA" id="ARBA00001946"/>
    </source>
</evidence>
<name>A0A9E6Y4Q5_9ACTN</name>
<sequence length="309" mass="32762">MYWCGDVTSEISVTTTAGPLAIGTTPLLMGVVNATPNSFSDAGQLRTLAQRVARAETLLDAGADLIDVGGQSGVTNEPEIPVAEEIGRVLPLVRALAAERDVLVSVDTYRPEVARAVLDAGAAIVNDTSGLLYPDVAVACAEAGAGLVVMHNRGRPKQRLTDPALYDDVVEDVVSFLRERIAVAGEHGLSPEHVIVDPGPDFAKTPAQTVQVLRRLDRVEALGRPVLLALSRKDFLGVITGRRPRERLAATLAAVAAVTGRPGHILRVHDVAEVRDLLRVLAVLRGDAEIADDAELAEHLRREPPAPAP</sequence>
<dbReference type="Proteomes" id="UP001162834">
    <property type="component" value="Chromosome"/>
</dbReference>
<evidence type="ECO:0000256" key="8">
    <source>
        <dbReference type="ARBA" id="ARBA00022842"/>
    </source>
</evidence>
<dbReference type="PROSITE" id="PS00792">
    <property type="entry name" value="DHPS_1"/>
    <property type="match status" value="1"/>
</dbReference>
<evidence type="ECO:0000256" key="1">
    <source>
        <dbReference type="ARBA" id="ARBA00000012"/>
    </source>
</evidence>
<keyword evidence="8 10" id="KW-0460">Magnesium</keyword>
<evidence type="ECO:0000313" key="13">
    <source>
        <dbReference type="Proteomes" id="UP001162834"/>
    </source>
</evidence>
<dbReference type="GO" id="GO:0046654">
    <property type="term" value="P:tetrahydrofolate biosynthetic process"/>
    <property type="evidence" value="ECO:0007669"/>
    <property type="project" value="TreeGrafter"/>
</dbReference>
<dbReference type="GO" id="GO:0005829">
    <property type="term" value="C:cytosol"/>
    <property type="evidence" value="ECO:0007669"/>
    <property type="project" value="TreeGrafter"/>
</dbReference>
<dbReference type="Pfam" id="PF00809">
    <property type="entry name" value="Pterin_bind"/>
    <property type="match status" value="1"/>
</dbReference>
<keyword evidence="6 10" id="KW-0808">Transferase</keyword>
<comment type="catalytic activity">
    <reaction evidence="1">
        <text>(7,8-dihydropterin-6-yl)methyl diphosphate + 4-aminobenzoate = 7,8-dihydropteroate + diphosphate</text>
        <dbReference type="Rhea" id="RHEA:19949"/>
        <dbReference type="ChEBI" id="CHEBI:17836"/>
        <dbReference type="ChEBI" id="CHEBI:17839"/>
        <dbReference type="ChEBI" id="CHEBI:33019"/>
        <dbReference type="ChEBI" id="CHEBI:72950"/>
        <dbReference type="EC" id="2.5.1.15"/>
    </reaction>
</comment>
<evidence type="ECO:0000256" key="6">
    <source>
        <dbReference type="ARBA" id="ARBA00022679"/>
    </source>
</evidence>
<dbReference type="CDD" id="cd00739">
    <property type="entry name" value="DHPS"/>
    <property type="match status" value="1"/>
</dbReference>
<evidence type="ECO:0000259" key="11">
    <source>
        <dbReference type="PROSITE" id="PS50972"/>
    </source>
</evidence>
<dbReference type="PROSITE" id="PS50972">
    <property type="entry name" value="PTERIN_BINDING"/>
    <property type="match status" value="1"/>
</dbReference>
<reference evidence="12" key="1">
    <citation type="journal article" date="2022" name="Int. J. Syst. Evol. Microbiol.">
        <title>Pseudomonas aegrilactucae sp. nov. and Pseudomonas morbosilactucae sp. nov., pathogens causing bacterial rot of lettuce in Japan.</title>
        <authorList>
            <person name="Sawada H."/>
            <person name="Fujikawa T."/>
            <person name="Satou M."/>
        </authorList>
    </citation>
    <scope>NUCLEOTIDE SEQUENCE</scope>
    <source>
        <strain evidence="12">0166_1</strain>
    </source>
</reference>
<dbReference type="GO" id="GO:0004156">
    <property type="term" value="F:dihydropteroate synthase activity"/>
    <property type="evidence" value="ECO:0007669"/>
    <property type="project" value="UniProtKB-EC"/>
</dbReference>
<proteinExistence type="inferred from homology"/>
<dbReference type="InterPro" id="IPR011005">
    <property type="entry name" value="Dihydropteroate_synth-like_sf"/>
</dbReference>
<dbReference type="GO" id="GO:0046872">
    <property type="term" value="F:metal ion binding"/>
    <property type="evidence" value="ECO:0007669"/>
    <property type="project" value="UniProtKB-KW"/>
</dbReference>
<evidence type="ECO:0000256" key="9">
    <source>
        <dbReference type="ARBA" id="ARBA00022909"/>
    </source>
</evidence>
<comment type="pathway">
    <text evidence="3 10">Cofactor biosynthesis; tetrahydrofolate biosynthesis; 7,8-dihydrofolate from 2-amino-4-hydroxy-6-hydroxymethyl-7,8-dihydropteridine diphosphate and 4-aminobenzoate: step 1/2.</text>
</comment>
<comment type="function">
    <text evidence="10">Catalyzes the condensation of para-aminobenzoate (pABA) with 6-hydroxymethyl-7,8-dihydropterin diphosphate (DHPt-PP) to form 7,8-dihydropteroate (H2Pte), the immediate precursor of folate derivatives.</text>
</comment>
<comment type="similarity">
    <text evidence="4 10">Belongs to the DHPS family.</text>
</comment>
<dbReference type="SUPFAM" id="SSF51717">
    <property type="entry name" value="Dihydropteroate synthetase-like"/>
    <property type="match status" value="1"/>
</dbReference>
<dbReference type="NCBIfam" id="TIGR01496">
    <property type="entry name" value="DHPS"/>
    <property type="match status" value="1"/>
</dbReference>
<dbReference type="KEGG" id="sbae:DSM104329_05347"/>
<evidence type="ECO:0000313" key="12">
    <source>
        <dbReference type="EMBL" id="UGS38916.1"/>
    </source>
</evidence>
<keyword evidence="7 10" id="KW-0479">Metal-binding</keyword>
<organism evidence="12 13">
    <name type="scientific">Capillimicrobium parvum</name>
    <dbReference type="NCBI Taxonomy" id="2884022"/>
    <lineage>
        <taxon>Bacteria</taxon>
        <taxon>Bacillati</taxon>
        <taxon>Actinomycetota</taxon>
        <taxon>Thermoleophilia</taxon>
        <taxon>Solirubrobacterales</taxon>
        <taxon>Capillimicrobiaceae</taxon>
        <taxon>Capillimicrobium</taxon>
    </lineage>
</organism>
<dbReference type="PANTHER" id="PTHR20941:SF1">
    <property type="entry name" value="FOLIC ACID SYNTHESIS PROTEIN FOL1"/>
    <property type="match status" value="1"/>
</dbReference>
<evidence type="ECO:0000256" key="10">
    <source>
        <dbReference type="RuleBase" id="RU361205"/>
    </source>
</evidence>
<dbReference type="InterPro" id="IPR045031">
    <property type="entry name" value="DHP_synth-like"/>
</dbReference>
<evidence type="ECO:0000256" key="5">
    <source>
        <dbReference type="ARBA" id="ARBA00012458"/>
    </source>
</evidence>
<evidence type="ECO:0000256" key="7">
    <source>
        <dbReference type="ARBA" id="ARBA00022723"/>
    </source>
</evidence>